<dbReference type="InterPro" id="IPR040999">
    <property type="entry name" value="Mak_N_cap"/>
</dbReference>
<evidence type="ECO:0000256" key="3">
    <source>
        <dbReference type="ARBA" id="ARBA00005496"/>
    </source>
</evidence>
<dbReference type="Pfam" id="PF16657">
    <property type="entry name" value="Malt_amylase_C"/>
    <property type="match status" value="1"/>
</dbReference>
<dbReference type="SUPFAM" id="SSF56112">
    <property type="entry name" value="Protein kinase-like (PK-like)"/>
    <property type="match status" value="1"/>
</dbReference>
<evidence type="ECO:0000256" key="6">
    <source>
        <dbReference type="ARBA" id="ARBA00012619"/>
    </source>
</evidence>
<dbReference type="AlphaFoldDB" id="A0A517DQN5"/>
<evidence type="ECO:0000256" key="10">
    <source>
        <dbReference type="ARBA" id="ARBA00022723"/>
    </source>
</evidence>
<organism evidence="19 20">
    <name type="scientific">Sporomusa termitida</name>
    <dbReference type="NCBI Taxonomy" id="2377"/>
    <lineage>
        <taxon>Bacteria</taxon>
        <taxon>Bacillati</taxon>
        <taxon>Bacillota</taxon>
        <taxon>Negativicutes</taxon>
        <taxon>Selenomonadales</taxon>
        <taxon>Sporomusaceae</taxon>
        <taxon>Sporomusa</taxon>
    </lineage>
</organism>
<dbReference type="SMART" id="SM00642">
    <property type="entry name" value="Aamy"/>
    <property type="match status" value="1"/>
</dbReference>
<name>A0A517DQN5_9FIRM</name>
<dbReference type="EC" id="5.4.99.16" evidence="6"/>
<evidence type="ECO:0000256" key="7">
    <source>
        <dbReference type="ARBA" id="ARBA00013882"/>
    </source>
</evidence>
<dbReference type="GO" id="GO:0046872">
    <property type="term" value="F:metal ion binding"/>
    <property type="evidence" value="ECO:0007669"/>
    <property type="project" value="UniProtKB-KW"/>
</dbReference>
<dbReference type="InterPro" id="IPR011009">
    <property type="entry name" value="Kinase-like_dom_sf"/>
</dbReference>
<dbReference type="PANTHER" id="PTHR10357:SF219">
    <property type="entry name" value="MALTOSE ALPHA-D-GLUCOSYLTRANSFERASE"/>
    <property type="match status" value="1"/>
</dbReference>
<sequence>MKNNKMHQESQLFWYKDAIIYQLHVKAFYDSNGDGIGDFRGLIDKLDYLADLGVTTLWLLPFYPSPLRDDGYDISDYLKINSLYGNMNDFRVFLQEAHARGIRLITDLVLNHTSDQHPWFQRARTSPPGSRWRNYYVWSDTTDKFNGARVIFNDFASSNWTWDSVAQAYYWHRFYPHQPDLNYDSPDVRREILKTVDFWLRLGVDGFRLDAVGYLYEREGTSCDNLPETHAFLKYLRKYIDEKYPDRMLLAEVNQWPENVIPYFNEGNECHMVYHFPIMPRLFMSLGMEDSFPLIEIIRRTPPIPDTCQWAIFLRNHDELTLEMVTDEDRDYMYRMYAKDSRARINLGIRRRLAPLLGDNRRRIELMNGLLFSLPGSPIIYYGDEIGMGDNIYLGDRDGVRTPMQWSADRNAGFSWTSSQRLYLPVVADAEYHYAAVNVESQQNEPSSLLWWMRRLIALRKRYKAFGRGTMEFIESDNRKVLAFVRHYENETILVVANLSRFVTYAQLDLTNYQGLVPVEMIGRTPFPAINEELYFVSLGPHTFFWFTLEEPRSLQLRPLCTGSVELSPVITVKDWGDLFGRALQHELTEAFSAYLNACSWFGGKGQTIKAVTAREFIPLPDTSAQMVFISVEYLEGSPEVYLLNLALKAADELGGRPAVCRVILRVRKEEEERLLYEVSDDKKFHQTMWAVIDKRRKLKGQAGEMVSKHSKYFRVLVKENRTIPDSQTLANEHNNSSILFKPLFVLKIFRKIETGINPDLEILRHFSEIGFGYAPKVHGSMEYFNDRNEVTTIAVLQQFVPHRGTAWDCVLDHLGDFYERILSSRQPPLLPVPFWAAVEKAIPDDVSQMTGAYLESLVQLGLRTGEMHIALAGGGDQLEFTPEPFNDFHRQALYHGVAQELSGVKWLLKKQMPSLEQEDQLLAAKILEYEQEVMRRIENMKVMEFNAARIRCHGDYRLEQLLYTGHDYMIIDFEGNPERPLSERRLKRSPLLDVASMLHSLYCASQAIHLGIVPGIEVSTENQELLQRWSQSWYNWAAASFLRGYVNSVKDTGLLPVDRQQLEVLLDVFLLQRGLYQVVAELKNRPTWIGIALSGLLWSIEFDKPRLPV</sequence>
<gene>
    <name evidence="19" type="primary">glgB_1</name>
    <name evidence="19" type="ORF">SPTER_09260</name>
</gene>
<dbReference type="PANTHER" id="PTHR10357">
    <property type="entry name" value="ALPHA-AMYLASE FAMILY MEMBER"/>
    <property type="match status" value="1"/>
</dbReference>
<dbReference type="GO" id="GO:0016757">
    <property type="term" value="F:glycosyltransferase activity"/>
    <property type="evidence" value="ECO:0007669"/>
    <property type="project" value="UniProtKB-KW"/>
</dbReference>
<dbReference type="GO" id="GO:0005524">
    <property type="term" value="F:ATP binding"/>
    <property type="evidence" value="ECO:0007669"/>
    <property type="project" value="UniProtKB-KW"/>
</dbReference>
<evidence type="ECO:0000256" key="15">
    <source>
        <dbReference type="ARBA" id="ARBA00031251"/>
    </source>
</evidence>
<dbReference type="FunFam" id="3.20.20.80:FF:000055">
    <property type="entry name" value="Trehalose synthase"/>
    <property type="match status" value="1"/>
</dbReference>
<dbReference type="InterPro" id="IPR012810">
    <property type="entry name" value="TreS/a-amylase_N"/>
</dbReference>
<feature type="domain" description="Glycosyl hydrolase family 13 catalytic" evidence="18">
    <location>
        <begin position="22"/>
        <end position="421"/>
    </location>
</feature>
<evidence type="ECO:0000313" key="20">
    <source>
        <dbReference type="Proteomes" id="UP000320776"/>
    </source>
</evidence>
<evidence type="ECO:0000256" key="2">
    <source>
        <dbReference type="ARBA" id="ARBA00004964"/>
    </source>
</evidence>
<evidence type="ECO:0000256" key="5">
    <source>
        <dbReference type="ARBA" id="ARBA00011962"/>
    </source>
</evidence>
<dbReference type="SUPFAM" id="SSF51011">
    <property type="entry name" value="Glycosyl hydrolase domain"/>
    <property type="match status" value="1"/>
</dbReference>
<accession>A0A517DQN5</accession>
<dbReference type="InterPro" id="IPR045857">
    <property type="entry name" value="O16G_dom_2"/>
</dbReference>
<protein>
    <recommendedName>
        <fullName evidence="7">Maltokinase</fullName>
        <ecNumber evidence="5">2.7.1.175</ecNumber>
        <ecNumber evidence="6">5.4.99.16</ecNumber>
    </recommendedName>
    <alternativeName>
        <fullName evidence="16">Maltose alpha-D-glucosyltransferase</fullName>
    </alternativeName>
    <alternativeName>
        <fullName evidence="15">Maltose-1-phosphate synthase</fullName>
    </alternativeName>
</protein>
<dbReference type="InterPro" id="IPR013780">
    <property type="entry name" value="Glyco_hydro_b"/>
</dbReference>
<evidence type="ECO:0000256" key="16">
    <source>
        <dbReference type="ARBA" id="ARBA00031378"/>
    </source>
</evidence>
<evidence type="ECO:0000256" key="8">
    <source>
        <dbReference type="ARBA" id="ARBA00022600"/>
    </source>
</evidence>
<dbReference type="InterPro" id="IPR017853">
    <property type="entry name" value="GH"/>
</dbReference>
<dbReference type="GO" id="GO:0005977">
    <property type="term" value="P:glycogen metabolic process"/>
    <property type="evidence" value="ECO:0007669"/>
    <property type="project" value="UniProtKB-KW"/>
</dbReference>
<keyword evidence="8" id="KW-0119">Carbohydrate metabolism</keyword>
<comment type="similarity">
    <text evidence="3">Belongs to the glycosyl hydrolase 13 family. TreS subfamily.</text>
</comment>
<dbReference type="InterPro" id="IPR006047">
    <property type="entry name" value="GH13_cat_dom"/>
</dbReference>
<evidence type="ECO:0000256" key="17">
    <source>
        <dbReference type="ARBA" id="ARBA00049067"/>
    </source>
</evidence>
<dbReference type="Pfam" id="PF00128">
    <property type="entry name" value="Alpha-amylase"/>
    <property type="match status" value="1"/>
</dbReference>
<keyword evidence="10" id="KW-0479">Metal-binding</keyword>
<evidence type="ECO:0000256" key="14">
    <source>
        <dbReference type="ARBA" id="ARBA00023235"/>
    </source>
</evidence>
<dbReference type="Gene3D" id="3.20.20.80">
    <property type="entry name" value="Glycosidases"/>
    <property type="match status" value="1"/>
</dbReference>
<keyword evidence="11" id="KW-0547">Nucleotide-binding</keyword>
<dbReference type="Gene3D" id="3.90.400.10">
    <property type="entry name" value="Oligo-1,6-glucosidase, Domain 2"/>
    <property type="match status" value="1"/>
</dbReference>
<keyword evidence="13" id="KW-0067">ATP-binding</keyword>
<proteinExistence type="inferred from homology"/>
<dbReference type="Proteomes" id="UP000320776">
    <property type="component" value="Chromosome"/>
</dbReference>
<dbReference type="InterPro" id="IPR032091">
    <property type="entry name" value="Malt_amylase-like_C"/>
</dbReference>
<dbReference type="SUPFAM" id="SSF51445">
    <property type="entry name" value="(Trans)glycosidases"/>
    <property type="match status" value="1"/>
</dbReference>
<evidence type="ECO:0000259" key="18">
    <source>
        <dbReference type="SMART" id="SM00642"/>
    </source>
</evidence>
<keyword evidence="14" id="KW-0413">Isomerase</keyword>
<reference evidence="19 20" key="1">
    <citation type="submission" date="2019-02" db="EMBL/GenBank/DDBJ databases">
        <title>Closed genome of Sporomusa termitida DSM 4440.</title>
        <authorList>
            <person name="Poehlein A."/>
            <person name="Daniel R."/>
        </authorList>
    </citation>
    <scope>NUCLEOTIDE SEQUENCE [LARGE SCALE GENOMIC DNA]</scope>
    <source>
        <strain evidence="19 20">DSM 4440</strain>
    </source>
</reference>
<evidence type="ECO:0000256" key="11">
    <source>
        <dbReference type="ARBA" id="ARBA00022741"/>
    </source>
</evidence>
<dbReference type="CDD" id="cd11334">
    <property type="entry name" value="AmyAc_TreS"/>
    <property type="match status" value="1"/>
</dbReference>
<evidence type="ECO:0000313" key="19">
    <source>
        <dbReference type="EMBL" id="QDR79637.1"/>
    </source>
</evidence>
<dbReference type="NCBIfam" id="TIGR02456">
    <property type="entry name" value="treS_nterm"/>
    <property type="match status" value="1"/>
</dbReference>
<keyword evidence="19" id="KW-0328">Glycosyltransferase</keyword>
<comment type="catalytic activity">
    <reaction evidence="17">
        <text>D-maltose + ATP = alpha-maltose 1-phosphate + ADP + H(+)</text>
        <dbReference type="Rhea" id="RHEA:31915"/>
        <dbReference type="ChEBI" id="CHEBI:15378"/>
        <dbReference type="ChEBI" id="CHEBI:17306"/>
        <dbReference type="ChEBI" id="CHEBI:30616"/>
        <dbReference type="ChEBI" id="CHEBI:63576"/>
        <dbReference type="ChEBI" id="CHEBI:456216"/>
        <dbReference type="EC" id="2.7.1.175"/>
    </reaction>
</comment>
<dbReference type="EMBL" id="CP036259">
    <property type="protein sequence ID" value="QDR79637.1"/>
    <property type="molecule type" value="Genomic_DNA"/>
</dbReference>
<dbReference type="KEGG" id="sted:SPTER_09260"/>
<dbReference type="EC" id="2.7.1.175" evidence="5"/>
<evidence type="ECO:0000256" key="4">
    <source>
        <dbReference type="ARBA" id="ARBA00006219"/>
    </source>
</evidence>
<evidence type="ECO:0000256" key="9">
    <source>
        <dbReference type="ARBA" id="ARBA00022679"/>
    </source>
</evidence>
<comment type="catalytic activity">
    <reaction evidence="1">
        <text>D-maltose = alpha,alpha-trehalose</text>
        <dbReference type="Rhea" id="RHEA:15145"/>
        <dbReference type="ChEBI" id="CHEBI:16551"/>
        <dbReference type="ChEBI" id="CHEBI:17306"/>
        <dbReference type="EC" id="5.4.99.16"/>
    </reaction>
</comment>
<dbReference type="Pfam" id="PF18085">
    <property type="entry name" value="Mak_N_cap"/>
    <property type="match status" value="1"/>
</dbReference>
<comment type="similarity">
    <text evidence="4">Belongs to the aminoglycoside phosphotransferase family.</text>
</comment>
<dbReference type="Gene3D" id="3.90.1200.10">
    <property type="match status" value="1"/>
</dbReference>
<evidence type="ECO:0000256" key="13">
    <source>
        <dbReference type="ARBA" id="ARBA00022840"/>
    </source>
</evidence>
<keyword evidence="8" id="KW-0321">Glycogen metabolism</keyword>
<keyword evidence="9 19" id="KW-0808">Transferase</keyword>
<dbReference type="Gene3D" id="2.60.40.1180">
    <property type="entry name" value="Golgi alpha-mannosidase II"/>
    <property type="match status" value="1"/>
</dbReference>
<keyword evidence="12" id="KW-0106">Calcium</keyword>
<dbReference type="GO" id="GO:0047471">
    <property type="term" value="F:maltose alpha-D-glucosyltransferase activity"/>
    <property type="evidence" value="ECO:0007669"/>
    <property type="project" value="UniProtKB-EC"/>
</dbReference>
<evidence type="ECO:0000256" key="1">
    <source>
        <dbReference type="ARBA" id="ARBA00001595"/>
    </source>
</evidence>
<comment type="pathway">
    <text evidence="2">Glycan biosynthesis; glycogen biosynthesis.</text>
</comment>
<dbReference type="RefSeq" id="WP_211367472.1">
    <property type="nucleotide sequence ID" value="NZ_CP036259.1"/>
</dbReference>
<keyword evidence="20" id="KW-1185">Reference proteome</keyword>
<evidence type="ECO:0000256" key="12">
    <source>
        <dbReference type="ARBA" id="ARBA00022837"/>
    </source>
</evidence>